<feature type="domain" description="Fe-containing alcohol dehydrogenase-like C-terminal" evidence="10">
    <location>
        <begin position="272"/>
        <end position="462"/>
    </location>
</feature>
<dbReference type="Gene3D" id="3.40.50.1970">
    <property type="match status" value="1"/>
</dbReference>
<keyword evidence="12" id="KW-1185">Reference proteome</keyword>
<comment type="similarity">
    <text evidence="3">Belongs to the iron-containing alcohol dehydrogenase family. Hydroxyacid-oxoacid transhydrogenase subfamily.</text>
</comment>
<dbReference type="InterPro" id="IPR056798">
    <property type="entry name" value="ADH_Fe_C"/>
</dbReference>
<keyword evidence="7" id="KW-0496">Mitochondrion</keyword>
<dbReference type="Pfam" id="PF00465">
    <property type="entry name" value="Fe-ADH"/>
    <property type="match status" value="1"/>
</dbReference>
<evidence type="ECO:0000259" key="9">
    <source>
        <dbReference type="Pfam" id="PF00465"/>
    </source>
</evidence>
<evidence type="ECO:0000256" key="6">
    <source>
        <dbReference type="ARBA" id="ARBA00023002"/>
    </source>
</evidence>
<dbReference type="InterPro" id="IPR042157">
    <property type="entry name" value="HOT"/>
</dbReference>
<name>A0ABD3Y2M0_SINWO</name>
<keyword evidence="5" id="KW-0809">Transit peptide</keyword>
<dbReference type="AlphaFoldDB" id="A0ABD3Y2M0"/>
<protein>
    <recommendedName>
        <fullName evidence="4">hydroxyacid-oxoacid transhydrogenase</fullName>
        <ecNumber evidence="4">1.1.99.24</ecNumber>
    </recommendedName>
</protein>
<accession>A0ABD3Y2M0</accession>
<dbReference type="GO" id="GO:0005739">
    <property type="term" value="C:mitochondrion"/>
    <property type="evidence" value="ECO:0007669"/>
    <property type="project" value="UniProtKB-SubCell"/>
</dbReference>
<dbReference type="SUPFAM" id="SSF56796">
    <property type="entry name" value="Dehydroquinate synthase-like"/>
    <property type="match status" value="1"/>
</dbReference>
<dbReference type="InterPro" id="IPR039697">
    <property type="entry name" value="Alcohol_dehydrogenase_Fe"/>
</dbReference>
<evidence type="ECO:0000256" key="3">
    <source>
        <dbReference type="ARBA" id="ARBA00010005"/>
    </source>
</evidence>
<comment type="subcellular location">
    <subcellularLocation>
        <location evidence="2">Mitochondrion</location>
    </subcellularLocation>
</comment>
<organism evidence="11 12">
    <name type="scientific">Sinanodonta woodiana</name>
    <name type="common">Chinese pond mussel</name>
    <name type="synonym">Anodonta woodiana</name>
    <dbReference type="NCBI Taxonomy" id="1069815"/>
    <lineage>
        <taxon>Eukaryota</taxon>
        <taxon>Metazoa</taxon>
        <taxon>Spiralia</taxon>
        <taxon>Lophotrochozoa</taxon>
        <taxon>Mollusca</taxon>
        <taxon>Bivalvia</taxon>
        <taxon>Autobranchia</taxon>
        <taxon>Heteroconchia</taxon>
        <taxon>Palaeoheterodonta</taxon>
        <taxon>Unionida</taxon>
        <taxon>Unionoidea</taxon>
        <taxon>Unionidae</taxon>
        <taxon>Unioninae</taxon>
        <taxon>Sinanodonta</taxon>
    </lineage>
</organism>
<evidence type="ECO:0000313" key="11">
    <source>
        <dbReference type="EMBL" id="KAL3891608.1"/>
    </source>
</evidence>
<evidence type="ECO:0000259" key="10">
    <source>
        <dbReference type="Pfam" id="PF25137"/>
    </source>
</evidence>
<comment type="catalytic activity">
    <reaction evidence="1">
        <text>(S)-3-hydroxybutanoate + 2-oxoglutarate = (R)-2-hydroxyglutarate + acetoacetate</text>
        <dbReference type="Rhea" id="RHEA:23048"/>
        <dbReference type="ChEBI" id="CHEBI:11047"/>
        <dbReference type="ChEBI" id="CHEBI:13705"/>
        <dbReference type="ChEBI" id="CHEBI:15801"/>
        <dbReference type="ChEBI" id="CHEBI:16810"/>
        <dbReference type="EC" id="1.1.99.24"/>
    </reaction>
</comment>
<comment type="catalytic activity">
    <reaction evidence="8">
        <text>4-hydroxybutanoate + 2-oxoglutarate = (R)-2-hydroxyglutarate + succinate semialdehyde</text>
        <dbReference type="Rhea" id="RHEA:24734"/>
        <dbReference type="ChEBI" id="CHEBI:15801"/>
        <dbReference type="ChEBI" id="CHEBI:16724"/>
        <dbReference type="ChEBI" id="CHEBI:16810"/>
        <dbReference type="ChEBI" id="CHEBI:57706"/>
        <dbReference type="EC" id="1.1.99.24"/>
    </reaction>
</comment>
<sequence length="465" mass="50656">MISLKIWPRNSLLFGQRILGNLTQNGTCLSYSSTGSNSQDMEYAFEMACSNIRYGPGVTKEVGMDLQNLGAKKVCLMTDKNLIKLPPVKVAIESLERHKVNYKIYDTVRVEPTDQSFKDAINFAKANDFDAYLAVGGGSVLDTCKAANLYASNPKADLLDYVNAPVGKALPVTHTVKPLIAVTTTAGTGSETTGVAIFDYLPLKAKTGIASRAIKPTLGIVDPDNLRTMPERVTAYSGLDVLCHAIESYTAIPYQNRGLRPANPNLRPAYQGSNPISDIWCRHALQMTSKYLKRAVYDSNDTEARSAMHLASCYAGVGFGNSGVHLCHGMSYPISGLVKSFRSKDYSDDHPLVPHGLSVIITAPAVFNFTASACPERHIEAAQMLGGDTRKIKNADAGKYLGDLLRKIMLDVEIPDGLKALGYTSRDVPSLVKGTLPQHRVIKLAPKPTKEEDFADMLEKSMKIY</sequence>
<comment type="caution">
    <text evidence="11">The sequence shown here is derived from an EMBL/GenBank/DDBJ whole genome shotgun (WGS) entry which is preliminary data.</text>
</comment>
<evidence type="ECO:0000256" key="5">
    <source>
        <dbReference type="ARBA" id="ARBA00022946"/>
    </source>
</evidence>
<evidence type="ECO:0000256" key="1">
    <source>
        <dbReference type="ARBA" id="ARBA00000813"/>
    </source>
</evidence>
<evidence type="ECO:0000313" key="12">
    <source>
        <dbReference type="Proteomes" id="UP001634394"/>
    </source>
</evidence>
<keyword evidence="6" id="KW-0560">Oxidoreductase</keyword>
<dbReference type="InterPro" id="IPR001670">
    <property type="entry name" value="ADH_Fe/GldA"/>
</dbReference>
<dbReference type="Gene3D" id="1.20.1090.10">
    <property type="entry name" value="Dehydroquinate synthase-like - alpha domain"/>
    <property type="match status" value="1"/>
</dbReference>
<dbReference type="Proteomes" id="UP001634394">
    <property type="component" value="Unassembled WGS sequence"/>
</dbReference>
<evidence type="ECO:0000256" key="8">
    <source>
        <dbReference type="ARBA" id="ARBA00049496"/>
    </source>
</evidence>
<dbReference type="PANTHER" id="PTHR11496:SF83">
    <property type="entry name" value="HYDROXYACID-OXOACID TRANSHYDROGENASE, MITOCHONDRIAL"/>
    <property type="match status" value="1"/>
</dbReference>
<feature type="domain" description="Alcohol dehydrogenase iron-type/glycerol dehydrogenase GldA" evidence="9">
    <location>
        <begin position="51"/>
        <end position="223"/>
    </location>
</feature>
<dbReference type="FunFam" id="3.40.50.1970:FF:000010">
    <property type="entry name" value="Probable hydroxyacid-oxoacid transhydrogenase, mitochondrial"/>
    <property type="match status" value="1"/>
</dbReference>
<dbReference type="EC" id="1.1.99.24" evidence="4"/>
<dbReference type="EMBL" id="JBJQND010000001">
    <property type="protein sequence ID" value="KAL3891608.1"/>
    <property type="molecule type" value="Genomic_DNA"/>
</dbReference>
<dbReference type="Pfam" id="PF25137">
    <property type="entry name" value="ADH_Fe_C"/>
    <property type="match status" value="1"/>
</dbReference>
<dbReference type="CDD" id="cd08190">
    <property type="entry name" value="HOT"/>
    <property type="match status" value="1"/>
</dbReference>
<gene>
    <name evidence="11" type="ORF">ACJMK2_003863</name>
</gene>
<evidence type="ECO:0000256" key="7">
    <source>
        <dbReference type="ARBA" id="ARBA00023128"/>
    </source>
</evidence>
<evidence type="ECO:0000256" key="2">
    <source>
        <dbReference type="ARBA" id="ARBA00004173"/>
    </source>
</evidence>
<dbReference type="PANTHER" id="PTHR11496">
    <property type="entry name" value="ALCOHOL DEHYDROGENASE"/>
    <property type="match status" value="1"/>
</dbReference>
<reference evidence="11 12" key="1">
    <citation type="submission" date="2024-11" db="EMBL/GenBank/DDBJ databases">
        <title>Chromosome-level genome assembly of the freshwater bivalve Anodonta woodiana.</title>
        <authorList>
            <person name="Chen X."/>
        </authorList>
    </citation>
    <scope>NUCLEOTIDE SEQUENCE [LARGE SCALE GENOMIC DNA]</scope>
    <source>
        <strain evidence="11">MN2024</strain>
        <tissue evidence="11">Gills</tissue>
    </source>
</reference>
<evidence type="ECO:0000256" key="4">
    <source>
        <dbReference type="ARBA" id="ARBA00013182"/>
    </source>
</evidence>
<proteinExistence type="inferred from homology"/>
<dbReference type="FunFam" id="1.20.1090.10:FF:000003">
    <property type="entry name" value="Probable hydroxyacid-oxoacid transhydrogenase, mitochondrial"/>
    <property type="match status" value="1"/>
</dbReference>
<dbReference type="GO" id="GO:0047988">
    <property type="term" value="F:hydroxyacid-oxoacid transhydrogenase activity"/>
    <property type="evidence" value="ECO:0007669"/>
    <property type="project" value="UniProtKB-EC"/>
</dbReference>